<dbReference type="PANTHER" id="PTHR33053:SF25">
    <property type="entry name" value="TRANSPOSASE DOMAIN-CONTAINING PROTEIN"/>
    <property type="match status" value="1"/>
</dbReference>
<reference evidence="1" key="1">
    <citation type="submission" date="2016-01" db="EMBL/GenBank/DDBJ databases">
        <title>Reference transcriptome for the parasite Schistocephalus solidus: insights into the molecular evolution of parasitism.</title>
        <authorList>
            <person name="Hebert F.O."/>
            <person name="Grambauer S."/>
            <person name="Barber I."/>
            <person name="Landry C.R."/>
            <person name="Aubin-Horth N."/>
        </authorList>
    </citation>
    <scope>NUCLEOTIDE SEQUENCE</scope>
</reference>
<feature type="non-terminal residue" evidence="1">
    <location>
        <position position="1"/>
    </location>
</feature>
<evidence type="ECO:0000313" key="1">
    <source>
        <dbReference type="EMBL" id="JAP47856.1"/>
    </source>
</evidence>
<protein>
    <recommendedName>
        <fullName evidence="2">DUF4218 domain-containing protein</fullName>
    </recommendedName>
</protein>
<name>A0A0X3PKS6_SCHSO</name>
<accession>A0A0X3PKS6</accession>
<evidence type="ECO:0008006" key="2">
    <source>
        <dbReference type="Google" id="ProtNLM"/>
    </source>
</evidence>
<dbReference type="AlphaFoldDB" id="A0A0X3PKS6"/>
<gene>
    <name evidence="1" type="ORF">TR88144</name>
</gene>
<dbReference type="EMBL" id="GEEE01021672">
    <property type="protein sequence ID" value="JAP41553.1"/>
    <property type="molecule type" value="Transcribed_RNA"/>
</dbReference>
<dbReference type="PANTHER" id="PTHR33053">
    <property type="entry name" value="PROTEIN, PUTATIVE-RELATED"/>
    <property type="match status" value="1"/>
</dbReference>
<dbReference type="EMBL" id="GEEE01015369">
    <property type="protein sequence ID" value="JAP47856.1"/>
    <property type="molecule type" value="Transcribed_RNA"/>
</dbReference>
<sequence length="294" mass="33784">SLDQSVIVRVAAIICDAPARSFVKQIKKVNAYQGCERCDIIGVFIDKVIYVGDGHRARKDDAFNLPLDGEHRVGVSPFAACKLGLISNFPLDPLHLVYLGEVKKLIGMWFRNRRSKTSGLVYPPVLTTSTVEEVSRRLLSLNAYLPAEFSQRGRILQEFRQFILYLGIVIRKDTLPSSHWKKFLLLFTAGRYLSCPRLCVSNIGYAKQLLRLFVRKFQVLYGKEQMVYNVHSIMHIADDVQRYGPLDSFSSFPFESYLSKFRKMLRKPPITTLLHFKLCRAVHQVDWSRLNKPV</sequence>
<organism evidence="1">
    <name type="scientific">Schistocephalus solidus</name>
    <name type="common">Tapeworm</name>
    <dbReference type="NCBI Taxonomy" id="70667"/>
    <lineage>
        <taxon>Eukaryota</taxon>
        <taxon>Metazoa</taxon>
        <taxon>Spiralia</taxon>
        <taxon>Lophotrochozoa</taxon>
        <taxon>Platyhelminthes</taxon>
        <taxon>Cestoda</taxon>
        <taxon>Eucestoda</taxon>
        <taxon>Diphyllobothriidea</taxon>
        <taxon>Diphyllobothriidae</taxon>
        <taxon>Schistocephalus</taxon>
    </lineage>
</organism>
<proteinExistence type="predicted"/>